<feature type="coiled-coil region" evidence="1">
    <location>
        <begin position="12"/>
        <end position="39"/>
    </location>
</feature>
<dbReference type="EMBL" id="QGMI01000031">
    <property type="protein sequence ID" value="TVY48830.1"/>
    <property type="molecule type" value="Genomic_DNA"/>
</dbReference>
<dbReference type="InterPro" id="IPR052895">
    <property type="entry name" value="HetReg/Transcr_Mod"/>
</dbReference>
<dbReference type="Proteomes" id="UP000443090">
    <property type="component" value="Unassembled WGS sequence"/>
</dbReference>
<proteinExistence type="predicted"/>
<keyword evidence="4" id="KW-1185">Reference proteome</keyword>
<evidence type="ECO:0000313" key="4">
    <source>
        <dbReference type="Proteomes" id="UP000443090"/>
    </source>
</evidence>
<organism evidence="3 4">
    <name type="scientific">Lachnellula occidentalis</name>
    <dbReference type="NCBI Taxonomy" id="215460"/>
    <lineage>
        <taxon>Eukaryota</taxon>
        <taxon>Fungi</taxon>
        <taxon>Dikarya</taxon>
        <taxon>Ascomycota</taxon>
        <taxon>Pezizomycotina</taxon>
        <taxon>Leotiomycetes</taxon>
        <taxon>Helotiales</taxon>
        <taxon>Lachnaceae</taxon>
        <taxon>Lachnellula</taxon>
    </lineage>
</organism>
<evidence type="ECO:0000256" key="1">
    <source>
        <dbReference type="SAM" id="Coils"/>
    </source>
</evidence>
<keyword evidence="1" id="KW-0175">Coiled coil</keyword>
<feature type="domain" description="Heterokaryon incompatibility" evidence="2">
    <location>
        <begin position="150"/>
        <end position="303"/>
    </location>
</feature>
<sequence>MFDMMFSKKSDSTELAGRMEDLEQRMSRLEASLNQVIQNFRMPVVESSHRTVHKPTHTSTPVHEATPSIASIQKPVPTNAPVHKTKGIINSPPFVYQPLDVRAREIRVLVLQSSLRDDDPIRCELVHIGLDEDITTLRARPHFRTGLMNFNTLSYTWGNSNNNRAVILAGHQFSVTENLHAALLHLRNSHRSASSSNTITKSYWWIDAICINQESVSERNDQVSLMTRIYKKSFGVHIWLGDEAENSSLAIDLISELGRWRPLGPGDPVGGDRVFKSDRKMHWKALNALFQRPYWSRVWVRQEVAVPKFAMVHCGSRTCQWDDLSAALNVILTMNQQLGYQPAQEGLNQLGVSCSMTSGLGMSCYLRAFLLCRIRTEAGGGTDTNYLELKDLLFHTRGCEATDPRDKVFSMLGLANPAIYDMQPNYNYRIEEVLKKAAICVISRTKSLDILSGSQNPTCLYGLPSWVPNLLDDWKALPFDTIHHIRNWEDCLGSTDFTFDGRDKSILQVRGRRVGSIKTLVTGPNQSDSAKQLEAVLANWKKVTAIKAAQPSNDKYSQKFLKLLVEGKNDQHWLNMLSLGVDSGAGLRYAKDGRLLPDDTPLNHHNPKMVQKLLAPDMEPGASRVGNAQIQSQLRRVGVGRKLGFLEDGSQALLPANTMIGDEICYFRRTSFPYVLRKVRKNTDTYVLVGEACE</sequence>
<dbReference type="PANTHER" id="PTHR24148">
    <property type="entry name" value="ANKYRIN REPEAT DOMAIN-CONTAINING PROTEIN 39 HOMOLOG-RELATED"/>
    <property type="match status" value="1"/>
</dbReference>
<dbReference type="OrthoDB" id="194358at2759"/>
<dbReference type="PANTHER" id="PTHR24148:SF73">
    <property type="entry name" value="HET DOMAIN PROTEIN (AFU_ORTHOLOGUE AFUA_8G01020)"/>
    <property type="match status" value="1"/>
</dbReference>
<protein>
    <submittedName>
        <fullName evidence="3">Heterokaryon incompatibility protein 6,OR allele</fullName>
    </submittedName>
</protein>
<dbReference type="AlphaFoldDB" id="A0A8H8S5X2"/>
<dbReference type="Pfam" id="PF06985">
    <property type="entry name" value="HET"/>
    <property type="match status" value="1"/>
</dbReference>
<comment type="caution">
    <text evidence="3">The sequence shown here is derived from an EMBL/GenBank/DDBJ whole genome shotgun (WGS) entry which is preliminary data.</text>
</comment>
<accession>A0A8H8S5X2</accession>
<evidence type="ECO:0000259" key="2">
    <source>
        <dbReference type="Pfam" id="PF06985"/>
    </source>
</evidence>
<name>A0A8H8S5X2_9HELO</name>
<dbReference type="InterPro" id="IPR010730">
    <property type="entry name" value="HET"/>
</dbReference>
<gene>
    <name evidence="3" type="primary">het-6_9</name>
    <name evidence="3" type="ORF">LOCC1_G001675</name>
</gene>
<reference evidence="3 4" key="1">
    <citation type="submission" date="2018-05" db="EMBL/GenBank/DDBJ databases">
        <title>Genome sequencing and assembly of the regulated plant pathogen Lachnellula willkommii and related sister species for the development of diagnostic species identification markers.</title>
        <authorList>
            <person name="Giroux E."/>
            <person name="Bilodeau G."/>
        </authorList>
    </citation>
    <scope>NUCLEOTIDE SEQUENCE [LARGE SCALE GENOMIC DNA]</scope>
    <source>
        <strain evidence="3 4">CBS 160.35</strain>
    </source>
</reference>
<evidence type="ECO:0000313" key="3">
    <source>
        <dbReference type="EMBL" id="TVY48830.1"/>
    </source>
</evidence>